<accession>A0A9N9NT44</accession>
<organism evidence="1 2">
    <name type="scientific">Funneliformis caledonium</name>
    <dbReference type="NCBI Taxonomy" id="1117310"/>
    <lineage>
        <taxon>Eukaryota</taxon>
        <taxon>Fungi</taxon>
        <taxon>Fungi incertae sedis</taxon>
        <taxon>Mucoromycota</taxon>
        <taxon>Glomeromycotina</taxon>
        <taxon>Glomeromycetes</taxon>
        <taxon>Glomerales</taxon>
        <taxon>Glomeraceae</taxon>
        <taxon>Funneliformis</taxon>
    </lineage>
</organism>
<proteinExistence type="predicted"/>
<dbReference type="OrthoDB" id="550575at2759"/>
<sequence>IGRQAPRNYSILNDLRESLINLGQDLWKTYANLGSIAQYCEGKINDKSYQRSIIELERDMKYMCERLGLMITMYGLKKKIDYKLEDPELETNFIIIEFIPQSIKYRGQEPLSSHLTFETSRGSLYHRLRKKDFPEEIVNDGCSTPELTDSDLE</sequence>
<reference evidence="1" key="1">
    <citation type="submission" date="2021-06" db="EMBL/GenBank/DDBJ databases">
        <authorList>
            <person name="Kallberg Y."/>
            <person name="Tangrot J."/>
            <person name="Rosling A."/>
        </authorList>
    </citation>
    <scope>NUCLEOTIDE SEQUENCE</scope>
    <source>
        <strain evidence="1">UK204</strain>
    </source>
</reference>
<feature type="non-terminal residue" evidence="1">
    <location>
        <position position="153"/>
    </location>
</feature>
<comment type="caution">
    <text evidence="1">The sequence shown here is derived from an EMBL/GenBank/DDBJ whole genome shotgun (WGS) entry which is preliminary data.</text>
</comment>
<dbReference type="AlphaFoldDB" id="A0A9N9NT44"/>
<keyword evidence="2" id="KW-1185">Reference proteome</keyword>
<gene>
    <name evidence="1" type="ORF">FCALED_LOCUS17397</name>
</gene>
<evidence type="ECO:0000313" key="1">
    <source>
        <dbReference type="EMBL" id="CAG8768830.1"/>
    </source>
</evidence>
<dbReference type="Proteomes" id="UP000789570">
    <property type="component" value="Unassembled WGS sequence"/>
</dbReference>
<name>A0A9N9NT44_9GLOM</name>
<evidence type="ECO:0000313" key="2">
    <source>
        <dbReference type="Proteomes" id="UP000789570"/>
    </source>
</evidence>
<protein>
    <submittedName>
        <fullName evidence="1">17200_t:CDS:1</fullName>
    </submittedName>
</protein>
<dbReference type="EMBL" id="CAJVPQ010026438">
    <property type="protein sequence ID" value="CAG8768830.1"/>
    <property type="molecule type" value="Genomic_DNA"/>
</dbReference>
<feature type="non-terminal residue" evidence="1">
    <location>
        <position position="1"/>
    </location>
</feature>